<evidence type="ECO:0000313" key="3">
    <source>
        <dbReference type="Proteomes" id="UP000196125"/>
    </source>
</evidence>
<accession>A0A1Y6ISJ2</accession>
<protein>
    <recommendedName>
        <fullName evidence="5">Lipoprotein</fullName>
    </recommendedName>
</protein>
<dbReference type="EMBL" id="FXXI01000001">
    <property type="protein sequence ID" value="SMR99472.1"/>
    <property type="molecule type" value="Genomic_DNA"/>
</dbReference>
<reference evidence="1 4" key="2">
    <citation type="submission" date="2023-11" db="EMBL/GenBank/DDBJ databases">
        <title>Plant-associative lifestyle of Vibrio porteresiae and its evolutionary dynamics.</title>
        <authorList>
            <person name="Rameshkumar N."/>
            <person name="Kirti K."/>
        </authorList>
    </citation>
    <scope>NUCLEOTIDE SEQUENCE [LARGE SCALE GENOMIC DNA]</scope>
    <source>
        <strain evidence="1 4">MSSRF38</strain>
    </source>
</reference>
<evidence type="ECO:0000313" key="1">
    <source>
        <dbReference type="EMBL" id="MDW6003734.1"/>
    </source>
</evidence>
<dbReference type="Proteomes" id="UP000196125">
    <property type="component" value="Unassembled WGS sequence"/>
</dbReference>
<evidence type="ECO:0000313" key="2">
    <source>
        <dbReference type="EMBL" id="SMR99472.1"/>
    </source>
</evidence>
<sequence length="193" mass="21933">MKYIYILTVSVLLASCTNVEGWKARLNNGVYVSESGEFQVENPIDSGFCLKVEDSLSDNSETVGFRECHGYIAEHYGLTWYKVETMSEDAFYEKTERSFIPRFAKDIFNPIDEGVLVSSSRERINGKPAIVFIVKTKTGKEQLMLKSTSILYGDRVLSISVGYDMSKTDSWIKPGSDRMFDIYNKFVSSFVKN</sequence>
<dbReference type="AlphaFoldDB" id="A0A1Y6ISJ2"/>
<dbReference type="EMBL" id="JAWRCO010000001">
    <property type="protein sequence ID" value="MDW6003734.1"/>
    <property type="molecule type" value="Genomic_DNA"/>
</dbReference>
<gene>
    <name evidence="1" type="ORF">SBX37_12835</name>
    <name evidence="2" type="ORF">VIM7927_00697</name>
</gene>
<dbReference type="PROSITE" id="PS51257">
    <property type="entry name" value="PROKAR_LIPOPROTEIN"/>
    <property type="match status" value="1"/>
</dbReference>
<reference evidence="2 3" key="1">
    <citation type="submission" date="2017-05" db="EMBL/GenBank/DDBJ databases">
        <authorList>
            <person name="Song R."/>
            <person name="Chenine A.L."/>
            <person name="Ruprecht R.M."/>
        </authorList>
    </citation>
    <scope>NUCLEOTIDE SEQUENCE [LARGE SCALE GENOMIC DNA]</scope>
    <source>
        <strain evidence="2 3">CECT 7927</strain>
    </source>
</reference>
<proteinExistence type="predicted"/>
<evidence type="ECO:0000313" key="4">
    <source>
        <dbReference type="Proteomes" id="UP001283366"/>
    </source>
</evidence>
<dbReference type="RefSeq" id="WP_087479498.1">
    <property type="nucleotide sequence ID" value="NZ_AP024883.1"/>
</dbReference>
<keyword evidence="4" id="KW-1185">Reference proteome</keyword>
<dbReference type="Proteomes" id="UP001283366">
    <property type="component" value="Unassembled WGS sequence"/>
</dbReference>
<organism evidence="2 3">
    <name type="scientific">Vibrio mangrovi</name>
    <dbReference type="NCBI Taxonomy" id="474394"/>
    <lineage>
        <taxon>Bacteria</taxon>
        <taxon>Pseudomonadati</taxon>
        <taxon>Pseudomonadota</taxon>
        <taxon>Gammaproteobacteria</taxon>
        <taxon>Vibrionales</taxon>
        <taxon>Vibrionaceae</taxon>
        <taxon>Vibrio</taxon>
    </lineage>
</organism>
<evidence type="ECO:0008006" key="5">
    <source>
        <dbReference type="Google" id="ProtNLM"/>
    </source>
</evidence>
<name>A0A1Y6ISJ2_9VIBR</name>